<dbReference type="InterPro" id="IPR027417">
    <property type="entry name" value="P-loop_NTPase"/>
</dbReference>
<feature type="domain" description="ATPase AAA-type core" evidence="1">
    <location>
        <begin position="238"/>
        <end position="398"/>
    </location>
</feature>
<dbReference type="Gene3D" id="3.40.50.300">
    <property type="entry name" value="P-loop containing nucleotide triphosphate hydrolases"/>
    <property type="match status" value="1"/>
</dbReference>
<keyword evidence="3" id="KW-1185">Reference proteome</keyword>
<dbReference type="InterPro" id="IPR003959">
    <property type="entry name" value="ATPase_AAA_core"/>
</dbReference>
<evidence type="ECO:0000259" key="1">
    <source>
        <dbReference type="Pfam" id="PF13304"/>
    </source>
</evidence>
<dbReference type="EMBL" id="JACHNY010000001">
    <property type="protein sequence ID" value="MBB4616734.1"/>
    <property type="molecule type" value="Genomic_DNA"/>
</dbReference>
<dbReference type="SUPFAM" id="SSF52540">
    <property type="entry name" value="P-loop containing nucleoside triphosphate hydrolases"/>
    <property type="match status" value="1"/>
</dbReference>
<accession>A0A7W7AGR2</accession>
<dbReference type="AlphaFoldDB" id="A0A7W7AGR2"/>
<dbReference type="Pfam" id="PF13304">
    <property type="entry name" value="AAA_21"/>
    <property type="match status" value="1"/>
</dbReference>
<gene>
    <name evidence="2" type="ORF">GGQ96_000840</name>
</gene>
<sequence>MQGFRLLRAAGTFENASRAKDAGHQANAPSFMDVEFAPVALSDTNAWVSVVIGRNGVGKSRLLAGVADVLERLDSGRRFGRFDSPGVSMIEYLLDGVHCRVELNARREIKATLDGVQCSAESLPLPGKIIALTTTPFDKFRLSRSLRSRPDDPAYWEEQRYSYLGLRDRTGRASPTAAMFRALEGLFGASKGSDRKRMRIAEVFELLGYQPQIEVRYRAVPGATTRFKRLIEGDDFGDLFETRSTIRSSRPFERLHEDRDEFEAVREIAQEFADRMDQQRQVVLRADFQGVSDDEFFNRIQRLRRVELVHLSSVEVRRISDGAILDLRLASSGELGIATGFLGLASTISDNSLVFIDEPEISLHPEWQKQYIDLLTKTFENFTGCHFVLATHSPLILSDIDPKASNVVSLDPERRRAESAADYAGKSYDYLLATAFEEPGNNNLYLKEEIIKALRLAADGEIGTLAFANAMEVLNENLPRLQASSPVAQLILELQNAAEAEVES</sequence>
<name>A0A7W7AGR2_9SPHN</name>
<protein>
    <submittedName>
        <fullName evidence="2">Putative ATPase</fullName>
    </submittedName>
</protein>
<dbReference type="RefSeq" id="WP_184111766.1">
    <property type="nucleotide sequence ID" value="NZ_JACHNY010000001.1"/>
</dbReference>
<dbReference type="Proteomes" id="UP000574769">
    <property type="component" value="Unassembled WGS sequence"/>
</dbReference>
<evidence type="ECO:0000313" key="2">
    <source>
        <dbReference type="EMBL" id="MBB4616734.1"/>
    </source>
</evidence>
<dbReference type="GO" id="GO:0005524">
    <property type="term" value="F:ATP binding"/>
    <property type="evidence" value="ECO:0007669"/>
    <property type="project" value="InterPro"/>
</dbReference>
<comment type="caution">
    <text evidence="2">The sequence shown here is derived from an EMBL/GenBank/DDBJ whole genome shotgun (WGS) entry which is preliminary data.</text>
</comment>
<dbReference type="GO" id="GO:0016887">
    <property type="term" value="F:ATP hydrolysis activity"/>
    <property type="evidence" value="ECO:0007669"/>
    <property type="project" value="InterPro"/>
</dbReference>
<dbReference type="PANTHER" id="PTHR43581">
    <property type="entry name" value="ATP/GTP PHOSPHATASE"/>
    <property type="match status" value="1"/>
</dbReference>
<dbReference type="PANTHER" id="PTHR43581:SF2">
    <property type="entry name" value="EXCINUCLEASE ATPASE SUBUNIT"/>
    <property type="match status" value="1"/>
</dbReference>
<proteinExistence type="predicted"/>
<reference evidence="2 3" key="1">
    <citation type="submission" date="2020-08" db="EMBL/GenBank/DDBJ databases">
        <title>Genomic Encyclopedia of Type Strains, Phase IV (KMG-IV): sequencing the most valuable type-strain genomes for metagenomic binning, comparative biology and taxonomic classification.</title>
        <authorList>
            <person name="Goeker M."/>
        </authorList>
    </citation>
    <scope>NUCLEOTIDE SEQUENCE [LARGE SCALE GENOMIC DNA]</scope>
    <source>
        <strain evidence="2 3">DSM 15867</strain>
    </source>
</reference>
<organism evidence="2 3">
    <name type="scientific">Sphingomonas abaci</name>
    <dbReference type="NCBI Taxonomy" id="237611"/>
    <lineage>
        <taxon>Bacteria</taxon>
        <taxon>Pseudomonadati</taxon>
        <taxon>Pseudomonadota</taxon>
        <taxon>Alphaproteobacteria</taxon>
        <taxon>Sphingomonadales</taxon>
        <taxon>Sphingomonadaceae</taxon>
        <taxon>Sphingomonas</taxon>
    </lineage>
</organism>
<evidence type="ECO:0000313" key="3">
    <source>
        <dbReference type="Proteomes" id="UP000574769"/>
    </source>
</evidence>
<dbReference type="InterPro" id="IPR051396">
    <property type="entry name" value="Bact_Antivir_Def_Nuclease"/>
</dbReference>